<accession>A0A438GH24</accession>
<dbReference type="SMART" id="SM00239">
    <property type="entry name" value="C2"/>
    <property type="match status" value="1"/>
</dbReference>
<dbReference type="AlphaFoldDB" id="A0A438GH24"/>
<protein>
    <submittedName>
        <fullName evidence="2">Protein SRC2-like</fullName>
    </submittedName>
</protein>
<dbReference type="GO" id="GO:0006952">
    <property type="term" value="P:defense response"/>
    <property type="evidence" value="ECO:0007669"/>
    <property type="project" value="InterPro"/>
</dbReference>
<dbReference type="Gene3D" id="2.60.40.150">
    <property type="entry name" value="C2 domain"/>
    <property type="match status" value="1"/>
</dbReference>
<dbReference type="SUPFAM" id="SSF49562">
    <property type="entry name" value="C2 domain (Calcium/lipid-binding domain, CaLB)"/>
    <property type="match status" value="1"/>
</dbReference>
<sequence length="294" mass="32687">MESADSMELKVISCKHLKAFNFFQKLVVYAVVSIISDESKNSNQKHQIQCLQRQKTPVDRDGNGNPEWNHQLQFDLRDISLADSANYYVKFSLRCEGIVFGNKTIGEVCVPLKELIDEFNRAVRFVSYQVRTTDGKPNGVLNFSYKLNIKGSDLPAVEAPEDEHLPYPSVEVEEFHAPKKDSCYPSVDVSTLPAISISTPYHTPEFHNMGPPQLPLPPPPPPPPPPVPMMMAGAYYHPLPCPLVYASQPYYDHGLCRYPSAAGAVGGVEGADGDGWRMGLGTIRDGFQGSWTFR</sequence>
<dbReference type="PANTHER" id="PTHR32246:SF28">
    <property type="entry name" value="C2 DOMAIN-CONTAINING PROTEIN"/>
    <property type="match status" value="1"/>
</dbReference>
<proteinExistence type="predicted"/>
<dbReference type="Proteomes" id="UP000288805">
    <property type="component" value="Unassembled WGS sequence"/>
</dbReference>
<dbReference type="PANTHER" id="PTHR32246">
    <property type="entry name" value="INGRESSION PROTEIN FIC1"/>
    <property type="match status" value="1"/>
</dbReference>
<dbReference type="InterPro" id="IPR000008">
    <property type="entry name" value="C2_dom"/>
</dbReference>
<dbReference type="InterPro" id="IPR035892">
    <property type="entry name" value="C2_domain_sf"/>
</dbReference>
<feature type="domain" description="C2" evidence="1">
    <location>
        <begin position="1"/>
        <end position="127"/>
    </location>
</feature>
<evidence type="ECO:0000313" key="2">
    <source>
        <dbReference type="EMBL" id="RVW71510.1"/>
    </source>
</evidence>
<dbReference type="CDD" id="cd04051">
    <property type="entry name" value="C2_SRC2_like"/>
    <property type="match status" value="1"/>
</dbReference>
<dbReference type="Pfam" id="PF00168">
    <property type="entry name" value="C2"/>
    <property type="match status" value="1"/>
</dbReference>
<evidence type="ECO:0000313" key="3">
    <source>
        <dbReference type="Proteomes" id="UP000288805"/>
    </source>
</evidence>
<comment type="caution">
    <text evidence="2">The sequence shown here is derived from an EMBL/GenBank/DDBJ whole genome shotgun (WGS) entry which is preliminary data.</text>
</comment>
<reference evidence="2 3" key="1">
    <citation type="journal article" date="2018" name="PLoS Genet.">
        <title>Population sequencing reveals clonal diversity and ancestral inbreeding in the grapevine cultivar Chardonnay.</title>
        <authorList>
            <person name="Roach M.J."/>
            <person name="Johnson D.L."/>
            <person name="Bohlmann J."/>
            <person name="van Vuuren H.J."/>
            <person name="Jones S.J."/>
            <person name="Pretorius I.S."/>
            <person name="Schmidt S.A."/>
            <person name="Borneman A.R."/>
        </authorList>
    </citation>
    <scope>NUCLEOTIDE SEQUENCE [LARGE SCALE GENOMIC DNA]</scope>
    <source>
        <strain evidence="3">cv. Chardonnay</strain>
        <tissue evidence="2">Leaf</tissue>
    </source>
</reference>
<dbReference type="InterPro" id="IPR044750">
    <property type="entry name" value="C2_SRC2/BAP"/>
</dbReference>
<evidence type="ECO:0000259" key="1">
    <source>
        <dbReference type="PROSITE" id="PS50004"/>
    </source>
</evidence>
<organism evidence="2 3">
    <name type="scientific">Vitis vinifera</name>
    <name type="common">Grape</name>
    <dbReference type="NCBI Taxonomy" id="29760"/>
    <lineage>
        <taxon>Eukaryota</taxon>
        <taxon>Viridiplantae</taxon>
        <taxon>Streptophyta</taxon>
        <taxon>Embryophyta</taxon>
        <taxon>Tracheophyta</taxon>
        <taxon>Spermatophyta</taxon>
        <taxon>Magnoliopsida</taxon>
        <taxon>eudicotyledons</taxon>
        <taxon>Gunneridae</taxon>
        <taxon>Pentapetalae</taxon>
        <taxon>rosids</taxon>
        <taxon>Vitales</taxon>
        <taxon>Vitaceae</taxon>
        <taxon>Viteae</taxon>
        <taxon>Vitis</taxon>
    </lineage>
</organism>
<gene>
    <name evidence="2" type="primary">SRC2_19</name>
    <name evidence="2" type="ORF">CK203_047954</name>
</gene>
<dbReference type="EMBL" id="QGNW01000435">
    <property type="protein sequence ID" value="RVW71510.1"/>
    <property type="molecule type" value="Genomic_DNA"/>
</dbReference>
<name>A0A438GH24_VITVI</name>
<dbReference type="PROSITE" id="PS50004">
    <property type="entry name" value="C2"/>
    <property type="match status" value="1"/>
</dbReference>